<proteinExistence type="predicted"/>
<keyword evidence="3" id="KW-0804">Transcription</keyword>
<reference evidence="5 6" key="1">
    <citation type="submission" date="2023-07" db="EMBL/GenBank/DDBJ databases">
        <title>Identification of four novel Pseudomonas species associated with bacterial leaf spot of cucurbits.</title>
        <authorList>
            <person name="Fullem K.R."/>
        </authorList>
    </citation>
    <scope>NUCLEOTIDE SEQUENCE [LARGE SCALE GENOMIC DNA]</scope>
    <source>
        <strain evidence="5 6">KFB 138</strain>
    </source>
</reference>
<dbReference type="PROSITE" id="PS51118">
    <property type="entry name" value="HTH_HXLR"/>
    <property type="match status" value="1"/>
</dbReference>
<dbReference type="SUPFAM" id="SSF46785">
    <property type="entry name" value="Winged helix' DNA-binding domain"/>
    <property type="match status" value="1"/>
</dbReference>
<evidence type="ECO:0000256" key="3">
    <source>
        <dbReference type="ARBA" id="ARBA00023163"/>
    </source>
</evidence>
<dbReference type="InterPro" id="IPR036388">
    <property type="entry name" value="WH-like_DNA-bd_sf"/>
</dbReference>
<evidence type="ECO:0000259" key="4">
    <source>
        <dbReference type="PROSITE" id="PS51118"/>
    </source>
</evidence>
<organism evidence="5 6">
    <name type="scientific">Pseudomonas serbiensis</name>
    <dbReference type="NCBI Taxonomy" id="3064350"/>
    <lineage>
        <taxon>Bacteria</taxon>
        <taxon>Pseudomonadati</taxon>
        <taxon>Pseudomonadota</taxon>
        <taxon>Gammaproteobacteria</taxon>
        <taxon>Pseudomonadales</taxon>
        <taxon>Pseudomonadaceae</taxon>
        <taxon>Pseudomonas</taxon>
    </lineage>
</organism>
<keyword evidence="1" id="KW-0805">Transcription regulation</keyword>
<keyword evidence="6" id="KW-1185">Reference proteome</keyword>
<dbReference type="PANTHER" id="PTHR33204">
    <property type="entry name" value="TRANSCRIPTIONAL REGULATOR, MARR FAMILY"/>
    <property type="match status" value="1"/>
</dbReference>
<dbReference type="Pfam" id="PF01638">
    <property type="entry name" value="HxlR"/>
    <property type="match status" value="1"/>
</dbReference>
<comment type="caution">
    <text evidence="5">The sequence shown here is derived from an EMBL/GenBank/DDBJ whole genome shotgun (WGS) entry which is preliminary data.</text>
</comment>
<dbReference type="RefSeq" id="WP_201004475.1">
    <property type="nucleotide sequence ID" value="NZ_JAUQOO010000011.1"/>
</dbReference>
<dbReference type="PANTHER" id="PTHR33204:SF39">
    <property type="entry name" value="TRANSCRIPTIONAL REGULATORY PROTEIN"/>
    <property type="match status" value="1"/>
</dbReference>
<sequence>MLDDTGTECCSPERLEQTRAVLDQIANKWSIMILTRLGDGPVRFNELQRLLGTVTQKSLTEALRRLERYRLISRQVISSSPVAVQYEVTDLGRTLEVPVSALVRWAEQHAAEMMQDQIENKST</sequence>
<keyword evidence="2" id="KW-0238">DNA-binding</keyword>
<evidence type="ECO:0000256" key="2">
    <source>
        <dbReference type="ARBA" id="ARBA00023125"/>
    </source>
</evidence>
<accession>A0ABT9CWI4</accession>
<dbReference type="Gene3D" id="1.10.10.10">
    <property type="entry name" value="Winged helix-like DNA-binding domain superfamily/Winged helix DNA-binding domain"/>
    <property type="match status" value="1"/>
</dbReference>
<evidence type="ECO:0000256" key="1">
    <source>
        <dbReference type="ARBA" id="ARBA00023015"/>
    </source>
</evidence>
<feature type="domain" description="HTH hxlR-type" evidence="4">
    <location>
        <begin position="10"/>
        <end position="114"/>
    </location>
</feature>
<gene>
    <name evidence="5" type="ORF">Q6A51_15460</name>
</gene>
<evidence type="ECO:0000313" key="6">
    <source>
        <dbReference type="Proteomes" id="UP001223016"/>
    </source>
</evidence>
<dbReference type="InterPro" id="IPR036390">
    <property type="entry name" value="WH_DNA-bd_sf"/>
</dbReference>
<dbReference type="InterPro" id="IPR002577">
    <property type="entry name" value="HTH_HxlR"/>
</dbReference>
<name>A0ABT9CWI4_9PSED</name>
<protein>
    <submittedName>
        <fullName evidence="5">Helix-turn-helix domain-containing protein</fullName>
    </submittedName>
</protein>
<evidence type="ECO:0000313" key="5">
    <source>
        <dbReference type="EMBL" id="MDO7928190.1"/>
    </source>
</evidence>
<dbReference type="Proteomes" id="UP001223016">
    <property type="component" value="Unassembled WGS sequence"/>
</dbReference>
<dbReference type="EMBL" id="JAUQOO010000011">
    <property type="protein sequence ID" value="MDO7928190.1"/>
    <property type="molecule type" value="Genomic_DNA"/>
</dbReference>